<feature type="transmembrane region" description="Helical" evidence="1">
    <location>
        <begin position="220"/>
        <end position="242"/>
    </location>
</feature>
<evidence type="ECO:0000256" key="1">
    <source>
        <dbReference type="SAM" id="Phobius"/>
    </source>
</evidence>
<feature type="transmembrane region" description="Helical" evidence="1">
    <location>
        <begin position="542"/>
        <end position="561"/>
    </location>
</feature>
<proteinExistence type="predicted"/>
<keyword evidence="4" id="KW-1185">Reference proteome</keyword>
<feature type="transmembrane region" description="Helical" evidence="1">
    <location>
        <begin position="614"/>
        <end position="631"/>
    </location>
</feature>
<gene>
    <name evidence="3" type="ORF">ACCAA_790055</name>
</gene>
<feature type="transmembrane region" description="Helical" evidence="1">
    <location>
        <begin position="738"/>
        <end position="756"/>
    </location>
</feature>
<sequence length="1111" mass="120606">MPHVGSMSHRASGSSSSIGVPHHAVVWLAYITFVVYGSLVPLDFHPRPLDQAWAAFQHLRMLQVGAQGRADWVANGFLFLPVGFLTAVLFADHKTRLARLSLLVAAALFCFALAVAVEFTQLFFPPRTVSQNDVIAESIGSVLGIIFAVYWSHWFREVLATVLGKLGHLLTRVLQAYAVVYIALSLLPFDFVLSLAELAAKAHSDTWGWFLAASSTSRGPVILVAKILAEILAVVPLGLMLARRNATRKLPATRHAVLYGILLGLAIEAVQFFMFSGISQGASLLTRAAGIYGGARLWRQQMLLRDLHLHARSRRLIFSLSLFYLLALVAVNGFFDHSWHGVELAGKTLAETRFLPFYYHYYTTEQAALLSLLSVVMMYAPVGVLAWLCWWPPAMAFWAAALTATSIESSKLFLTGLHPDPTNVLIGAMAAWSVIKLLQRLEEASTLTGELGPVSAARPVVQPAGQASSSTSGRSPPQAWPALAATLMLTAWVVIDFPFRPLLIGLLLLCYAALLWFRPPLLWVAIPAAIPLLDLAPWSGRFYLDEFDFLIIVSLVVGYARTRPAPKSSNPDVVGLAVACLLALTFAISTLHGMLPLTPPDANSFTNYYSPYNALRIAKGALWALLIFVLARRFTLHGRNIRGWFASGMVVGLTGTIAVVIWERFVFPGLLNFTDDYRVTGPFSQMHTGGAEIETYLTAALPFAVVLTIRARSLATRLAGGLLLMGASYALAVTYSRGGYAGSSVALIIAALATLLPQPATTAARSGRGSAQAPVEVGLASNIGTSRSSVYRWSVPLVLIALAVAVALPIYSGSFAQQRMSRIGADLATRQAHWTDALAMRDPGLATTLFGMGIGRFPETHYWRSTEPKASNYRLETEAGNTFLRLGTGDAMYMEQFVSIEPGQEYVVHLDIRSPQSGASVSTSLCEKLLLTSGRCAAKTALVTGEGRQWQSHELRLASGDIGRGAWRPVKFSLHNASRTRVDIDNVQLLTAEGEQITRNGDFAQNLDRWFFSVDEHLPWHAKTMPVAILFDQGWFGLAAFGALVGLGIKRTTRSALRGDPLAGATLASLTGVLVIAALDTVIDTPRFLLLFLLLTWMGWAGGSSSNRHPA</sequence>
<dbReference type="Pfam" id="PF04892">
    <property type="entry name" value="VanZ"/>
    <property type="match status" value="1"/>
</dbReference>
<dbReference type="InterPro" id="IPR051533">
    <property type="entry name" value="WaaL-like"/>
</dbReference>
<feature type="transmembrane region" description="Helical" evidence="1">
    <location>
        <begin position="1027"/>
        <end position="1049"/>
    </location>
</feature>
<keyword evidence="1" id="KW-0472">Membrane</keyword>
<dbReference type="AlphaFoldDB" id="A0A1A8XYW4"/>
<feature type="transmembrane region" description="Helical" evidence="1">
    <location>
        <begin position="254"/>
        <end position="272"/>
    </location>
</feature>
<reference evidence="3 4" key="1">
    <citation type="submission" date="2016-06" db="EMBL/GenBank/DDBJ databases">
        <authorList>
            <person name="Kjaerup R.B."/>
            <person name="Dalgaard T.S."/>
            <person name="Juul-Madsen H.R."/>
        </authorList>
    </citation>
    <scope>NUCLEOTIDE SEQUENCE [LARGE SCALE GENOMIC DNA]</scope>
    <source>
        <strain evidence="3">3</strain>
    </source>
</reference>
<feature type="transmembrane region" description="Helical" evidence="1">
    <location>
        <begin position="714"/>
        <end position="732"/>
    </location>
</feature>
<feature type="transmembrane region" description="Helical" evidence="1">
    <location>
        <begin position="478"/>
        <end position="495"/>
    </location>
</feature>
<feature type="transmembrane region" description="Helical" evidence="1">
    <location>
        <begin position="135"/>
        <end position="155"/>
    </location>
</feature>
<dbReference type="Gene3D" id="2.60.120.260">
    <property type="entry name" value="Galactose-binding domain-like"/>
    <property type="match status" value="1"/>
</dbReference>
<feature type="transmembrane region" description="Helical" evidence="1">
    <location>
        <begin position="693"/>
        <end position="709"/>
    </location>
</feature>
<feature type="transmembrane region" description="Helical" evidence="1">
    <location>
        <begin position="72"/>
        <end position="90"/>
    </location>
</feature>
<feature type="transmembrane region" description="Helical" evidence="1">
    <location>
        <begin position="502"/>
        <end position="530"/>
    </location>
</feature>
<evidence type="ECO:0000259" key="2">
    <source>
        <dbReference type="Pfam" id="PF04892"/>
    </source>
</evidence>
<dbReference type="InterPro" id="IPR006976">
    <property type="entry name" value="VanZ-like"/>
</dbReference>
<dbReference type="PANTHER" id="PTHR37422">
    <property type="entry name" value="TEICHURONIC ACID BIOSYNTHESIS PROTEIN TUAE"/>
    <property type="match status" value="1"/>
</dbReference>
<feature type="transmembrane region" description="Helical" evidence="1">
    <location>
        <begin position="316"/>
        <end position="335"/>
    </location>
</feature>
<feature type="transmembrane region" description="Helical" evidence="1">
    <location>
        <begin position="790"/>
        <end position="811"/>
    </location>
</feature>
<feature type="transmembrane region" description="Helical" evidence="1">
    <location>
        <begin position="102"/>
        <end position="123"/>
    </location>
</feature>
<name>A0A1A8XYW4_9PROT</name>
<feature type="transmembrane region" description="Helical" evidence="1">
    <location>
        <begin position="1085"/>
        <end position="1103"/>
    </location>
</feature>
<evidence type="ECO:0000313" key="3">
    <source>
        <dbReference type="EMBL" id="SBT09891.1"/>
    </source>
</evidence>
<feature type="transmembrane region" description="Helical" evidence="1">
    <location>
        <begin position="573"/>
        <end position="594"/>
    </location>
</feature>
<feature type="transmembrane region" description="Helical" evidence="1">
    <location>
        <begin position="20"/>
        <end position="39"/>
    </location>
</feature>
<feature type="transmembrane region" description="Helical" evidence="1">
    <location>
        <begin position="176"/>
        <end position="200"/>
    </location>
</feature>
<keyword evidence="1" id="KW-1133">Transmembrane helix</keyword>
<evidence type="ECO:0000313" key="4">
    <source>
        <dbReference type="Proteomes" id="UP000199169"/>
    </source>
</evidence>
<dbReference type="EMBL" id="FLQX01000159">
    <property type="protein sequence ID" value="SBT09891.1"/>
    <property type="molecule type" value="Genomic_DNA"/>
</dbReference>
<dbReference type="STRING" id="1860102.ACCAA_790055"/>
<dbReference type="Proteomes" id="UP000199169">
    <property type="component" value="Unassembled WGS sequence"/>
</dbReference>
<dbReference type="NCBIfam" id="NF037970">
    <property type="entry name" value="vanZ_1"/>
    <property type="match status" value="1"/>
</dbReference>
<feature type="transmembrane region" description="Helical" evidence="1">
    <location>
        <begin position="367"/>
        <end position="388"/>
    </location>
</feature>
<dbReference type="PANTHER" id="PTHR37422:SF13">
    <property type="entry name" value="LIPOPOLYSACCHARIDE BIOSYNTHESIS PROTEIN PA4999-RELATED"/>
    <property type="match status" value="1"/>
</dbReference>
<feature type="transmembrane region" description="Helical" evidence="1">
    <location>
        <begin position="643"/>
        <end position="662"/>
    </location>
</feature>
<organism evidence="3 4">
    <name type="scientific">Candidatus Accumulibacter aalborgensis</name>
    <dbReference type="NCBI Taxonomy" id="1860102"/>
    <lineage>
        <taxon>Bacteria</taxon>
        <taxon>Pseudomonadati</taxon>
        <taxon>Pseudomonadota</taxon>
        <taxon>Betaproteobacteria</taxon>
        <taxon>Candidatus Accumulibacter</taxon>
    </lineage>
</organism>
<protein>
    <recommendedName>
        <fullName evidence="2">VanZ-like domain-containing protein</fullName>
    </recommendedName>
</protein>
<keyword evidence="1" id="KW-0812">Transmembrane</keyword>
<feature type="transmembrane region" description="Helical" evidence="1">
    <location>
        <begin position="1061"/>
        <end position="1079"/>
    </location>
</feature>
<accession>A0A1A8XYW4</accession>
<feature type="domain" description="VanZ-like" evidence="2">
    <location>
        <begin position="38"/>
        <end position="149"/>
    </location>
</feature>